<proteinExistence type="predicted"/>
<dbReference type="GO" id="GO:0016020">
    <property type="term" value="C:membrane"/>
    <property type="evidence" value="ECO:0007669"/>
    <property type="project" value="UniProtKB-SubCell"/>
</dbReference>
<protein>
    <submittedName>
        <fullName evidence="6">UbiA-like protein EboC</fullName>
    </submittedName>
</protein>
<evidence type="ECO:0000256" key="3">
    <source>
        <dbReference type="ARBA" id="ARBA00022989"/>
    </source>
</evidence>
<dbReference type="GO" id="GO:0016765">
    <property type="term" value="F:transferase activity, transferring alkyl or aryl (other than methyl) groups"/>
    <property type="evidence" value="ECO:0007669"/>
    <property type="project" value="InterPro"/>
</dbReference>
<dbReference type="Proteomes" id="UP000435187">
    <property type="component" value="Unassembled WGS sequence"/>
</dbReference>
<dbReference type="InterPro" id="IPR000537">
    <property type="entry name" value="UbiA_prenyltransferase"/>
</dbReference>
<dbReference type="CDD" id="cd13964">
    <property type="entry name" value="PT_UbiA_1"/>
    <property type="match status" value="1"/>
</dbReference>
<feature type="transmembrane region" description="Helical" evidence="5">
    <location>
        <begin position="43"/>
        <end position="66"/>
    </location>
</feature>
<gene>
    <name evidence="6" type="primary">eboC</name>
    <name evidence="6" type="ORF">GH885_12050</name>
</gene>
<organism evidence="6 7">
    <name type="scientific">Gracilibacillus thailandensis</name>
    <dbReference type="NCBI Taxonomy" id="563735"/>
    <lineage>
        <taxon>Bacteria</taxon>
        <taxon>Bacillati</taxon>
        <taxon>Bacillota</taxon>
        <taxon>Bacilli</taxon>
        <taxon>Bacillales</taxon>
        <taxon>Bacillaceae</taxon>
        <taxon>Gracilibacillus</taxon>
    </lineage>
</organism>
<sequence>MNSKVKSFLELVRLPNLFTAMADIMAAGWIVSGLTGHPFSIELVFLLLASALLYACGLIFNDYFDYEIDKKERPERPLPSGRISKQAALYIGLSLLPLALLLAALVNVVSLVIAVVLTLFILLYDRVAKHNYFYGPLTMGMCRLLNLLLGFSLVTDQLIENWWISLISLVYIFTVTFLARAEVGEGTYPVRVKVMATIVVLSSLAVLLIGDWDNLYISIIAILIFLIWTFKGIRLALKSPTAKYIRKAVGTCIVGLPLLVAALATPFGGLAGYLSVAVFMLASYLFTKLFAVT</sequence>
<dbReference type="AlphaFoldDB" id="A0A6N7QYB9"/>
<comment type="subcellular location">
    <subcellularLocation>
        <location evidence="1">Membrane</location>
        <topology evidence="1">Multi-pass membrane protein</topology>
    </subcellularLocation>
</comment>
<dbReference type="InterPro" id="IPR044878">
    <property type="entry name" value="UbiA_sf"/>
</dbReference>
<dbReference type="NCBIfam" id="NF035940">
    <property type="entry name" value="prenyl_rel_EboC"/>
    <property type="match status" value="1"/>
</dbReference>
<feature type="transmembrane region" description="Helical" evidence="5">
    <location>
        <begin position="111"/>
        <end position="127"/>
    </location>
</feature>
<comment type="caution">
    <text evidence="6">The sequence shown here is derived from an EMBL/GenBank/DDBJ whole genome shotgun (WGS) entry which is preliminary data.</text>
</comment>
<evidence type="ECO:0000256" key="1">
    <source>
        <dbReference type="ARBA" id="ARBA00004141"/>
    </source>
</evidence>
<keyword evidence="7" id="KW-1185">Reference proteome</keyword>
<keyword evidence="4 5" id="KW-0472">Membrane</keyword>
<dbReference type="EMBL" id="WJEE01000025">
    <property type="protein sequence ID" value="MRI67067.1"/>
    <property type="molecule type" value="Genomic_DNA"/>
</dbReference>
<dbReference type="PANTHER" id="PTHR42723:SF1">
    <property type="entry name" value="CHLOROPHYLL SYNTHASE, CHLOROPLASTIC"/>
    <property type="match status" value="1"/>
</dbReference>
<name>A0A6N7QYB9_9BACI</name>
<dbReference type="InterPro" id="IPR050475">
    <property type="entry name" value="Prenyltransferase_related"/>
</dbReference>
<evidence type="ECO:0000256" key="5">
    <source>
        <dbReference type="SAM" id="Phobius"/>
    </source>
</evidence>
<dbReference type="Gene3D" id="1.10.357.140">
    <property type="entry name" value="UbiA prenyltransferase"/>
    <property type="match status" value="1"/>
</dbReference>
<evidence type="ECO:0000256" key="2">
    <source>
        <dbReference type="ARBA" id="ARBA00022692"/>
    </source>
</evidence>
<feature type="transmembrane region" description="Helical" evidence="5">
    <location>
        <begin position="12"/>
        <end position="31"/>
    </location>
</feature>
<dbReference type="RefSeq" id="WP_153835687.1">
    <property type="nucleotide sequence ID" value="NZ_JBHUMW010000091.1"/>
</dbReference>
<feature type="transmembrane region" description="Helical" evidence="5">
    <location>
        <begin position="215"/>
        <end position="237"/>
    </location>
</feature>
<evidence type="ECO:0000313" key="6">
    <source>
        <dbReference type="EMBL" id="MRI67067.1"/>
    </source>
</evidence>
<dbReference type="PANTHER" id="PTHR42723">
    <property type="entry name" value="CHLOROPHYLL SYNTHASE"/>
    <property type="match status" value="1"/>
</dbReference>
<keyword evidence="2 5" id="KW-0812">Transmembrane</keyword>
<evidence type="ECO:0000256" key="4">
    <source>
        <dbReference type="ARBA" id="ARBA00023136"/>
    </source>
</evidence>
<reference evidence="6 7" key="1">
    <citation type="submission" date="2019-10" db="EMBL/GenBank/DDBJ databases">
        <title>Gracilibacillus salitolerans sp. nov., a moderate halophile isolated from a saline soil in northwest China.</title>
        <authorList>
            <person name="Gan L."/>
        </authorList>
    </citation>
    <scope>NUCLEOTIDE SEQUENCE [LARGE SCALE GENOMIC DNA]</scope>
    <source>
        <strain evidence="6 7">TP2-8</strain>
    </source>
</reference>
<feature type="transmembrane region" description="Helical" evidence="5">
    <location>
        <begin position="190"/>
        <end position="209"/>
    </location>
</feature>
<feature type="transmembrane region" description="Helical" evidence="5">
    <location>
        <begin position="270"/>
        <end position="291"/>
    </location>
</feature>
<feature type="transmembrane region" description="Helical" evidence="5">
    <location>
        <begin position="134"/>
        <end position="155"/>
    </location>
</feature>
<dbReference type="Pfam" id="PF01040">
    <property type="entry name" value="UbiA"/>
    <property type="match status" value="1"/>
</dbReference>
<feature type="transmembrane region" description="Helical" evidence="5">
    <location>
        <begin position="161"/>
        <end position="178"/>
    </location>
</feature>
<accession>A0A6N7QYB9</accession>
<keyword evidence="3 5" id="KW-1133">Transmembrane helix</keyword>
<evidence type="ECO:0000313" key="7">
    <source>
        <dbReference type="Proteomes" id="UP000435187"/>
    </source>
</evidence>
<feature type="transmembrane region" description="Helical" evidence="5">
    <location>
        <begin position="244"/>
        <end position="264"/>
    </location>
</feature>